<gene>
    <name evidence="1" type="ORF">Mettu_3476</name>
</gene>
<accession>G3IZH1</accession>
<protein>
    <submittedName>
        <fullName evidence="1">Uncharacterized protein</fullName>
    </submittedName>
</protein>
<dbReference type="EMBL" id="JH109153">
    <property type="protein sequence ID" value="EGW20343.1"/>
    <property type="molecule type" value="Genomic_DNA"/>
</dbReference>
<dbReference type="STRING" id="697282.Mettu_3476"/>
<dbReference type="RefSeq" id="WP_006892634.1">
    <property type="nucleotide sequence ID" value="NZ_JH109153.1"/>
</dbReference>
<name>G3IZH1_METTV</name>
<dbReference type="Proteomes" id="UP000004664">
    <property type="component" value="Unassembled WGS sequence"/>
</dbReference>
<evidence type="ECO:0000313" key="2">
    <source>
        <dbReference type="Proteomes" id="UP000004664"/>
    </source>
</evidence>
<organism evidence="1 2">
    <name type="scientific">Methylobacter tundripaludum (strain ATCC BAA-1195 / DSM 17260 / SV96)</name>
    <dbReference type="NCBI Taxonomy" id="697282"/>
    <lineage>
        <taxon>Bacteria</taxon>
        <taxon>Pseudomonadati</taxon>
        <taxon>Pseudomonadota</taxon>
        <taxon>Gammaproteobacteria</taxon>
        <taxon>Methylococcales</taxon>
        <taxon>Methylococcaceae</taxon>
        <taxon>Methylobacter</taxon>
    </lineage>
</organism>
<sequence length="61" mass="6907">MISNIRFAVLDIHYAVRVAYMTGFIFPFTDASPFVTFMLQALRDAMREAGDTDQVSDQVTD</sequence>
<proteinExistence type="predicted"/>
<dbReference type="HOGENOM" id="CLU_2917409_0_0_6"/>
<reference evidence="1 2" key="1">
    <citation type="submission" date="2011-06" db="EMBL/GenBank/DDBJ databases">
        <title>Genomic sequence of Methylobacter tundripaludum SV96.</title>
        <authorList>
            <consortium name="US DOE Joint Genome Institute"/>
            <person name="Lucas S."/>
            <person name="Han J."/>
            <person name="Lapidus A."/>
            <person name="Cheng J.-F."/>
            <person name="Goodwin L."/>
            <person name="Pitluck S."/>
            <person name="Held B."/>
            <person name="Detter J.C."/>
            <person name="Han C."/>
            <person name="Tapia R."/>
            <person name="Land M."/>
            <person name="Hauser L."/>
            <person name="Kyrpides N."/>
            <person name="Ivanova N."/>
            <person name="Ovchinnikova G."/>
            <person name="Pagani I."/>
            <person name="Klotz M.G."/>
            <person name="Dispirito A.A."/>
            <person name="Murrell J.C."/>
            <person name="Dunfield P."/>
            <person name="Kalyuzhnaya M.G."/>
            <person name="Svenning M."/>
            <person name="Trotsenko Y.A."/>
            <person name="Stein L.Y."/>
            <person name="Woyke T."/>
        </authorList>
    </citation>
    <scope>NUCLEOTIDE SEQUENCE [LARGE SCALE GENOMIC DNA]</scope>
    <source>
        <strain evidence="2">ATCC BAA-1195 / DSM 17260 / SV96</strain>
    </source>
</reference>
<keyword evidence="2" id="KW-1185">Reference proteome</keyword>
<dbReference type="AlphaFoldDB" id="G3IZH1"/>
<evidence type="ECO:0000313" key="1">
    <source>
        <dbReference type="EMBL" id="EGW20343.1"/>
    </source>
</evidence>